<proteinExistence type="predicted"/>
<dbReference type="EMBL" id="BEGY01000018">
    <property type="protein sequence ID" value="GAX76507.1"/>
    <property type="molecule type" value="Genomic_DNA"/>
</dbReference>
<feature type="compositionally biased region" description="Low complexity" evidence="1">
    <location>
        <begin position="140"/>
        <end position="152"/>
    </location>
</feature>
<organism evidence="2 3">
    <name type="scientific">Chlamydomonas eustigma</name>
    <dbReference type="NCBI Taxonomy" id="1157962"/>
    <lineage>
        <taxon>Eukaryota</taxon>
        <taxon>Viridiplantae</taxon>
        <taxon>Chlorophyta</taxon>
        <taxon>core chlorophytes</taxon>
        <taxon>Chlorophyceae</taxon>
        <taxon>CS clade</taxon>
        <taxon>Chlamydomonadales</taxon>
        <taxon>Chlamydomonadaceae</taxon>
        <taxon>Chlamydomonas</taxon>
    </lineage>
</organism>
<comment type="caution">
    <text evidence="2">The sequence shown here is derived from an EMBL/GenBank/DDBJ whole genome shotgun (WGS) entry which is preliminary data.</text>
</comment>
<sequence>MLHSGKVEDSSDSQSPDYRMQQAQTSQRPQQVPRLCLTSRHLGEGIATHHPPSAHSALPVAAVDQGAASQPVVKAVVLTSDHASDSLKGNQTLTDILNLASTPKGLSKLSYQSDSAGSLHKTSTVLHVSDSPVAASPQNSSSGRSLLSRGSGSGTAVAAARDAVAAAASEMLTARDIELGVLQTERQDINLIGDQRVVPSAHTPHGLKLGMTDLASSSSYQGPQLSRFATQDAQATGVAMLSQIHEKGASSEDAVEPLTAAELQPSLGTGLQIEVYTAPAGEGMKVEDAEEDLVGLSGSSITNIEAMVMSLKSLPSRKSQAGRAP</sequence>
<accession>A0A250X0A6</accession>
<protein>
    <submittedName>
        <fullName evidence="2">Uncharacterized protein</fullName>
    </submittedName>
</protein>
<name>A0A250X0A6_9CHLO</name>
<dbReference type="AlphaFoldDB" id="A0A250X0A6"/>
<feature type="compositionally biased region" description="Polar residues" evidence="1">
    <location>
        <begin position="12"/>
        <end position="30"/>
    </location>
</feature>
<evidence type="ECO:0000313" key="2">
    <source>
        <dbReference type="EMBL" id="GAX76507.1"/>
    </source>
</evidence>
<feature type="region of interest" description="Disordered" evidence="1">
    <location>
        <begin position="129"/>
        <end position="152"/>
    </location>
</feature>
<evidence type="ECO:0000256" key="1">
    <source>
        <dbReference type="SAM" id="MobiDB-lite"/>
    </source>
</evidence>
<gene>
    <name evidence="2" type="ORF">CEUSTIGMA_g3952.t1</name>
</gene>
<feature type="region of interest" description="Disordered" evidence="1">
    <location>
        <begin position="1"/>
        <end position="33"/>
    </location>
</feature>
<evidence type="ECO:0000313" key="3">
    <source>
        <dbReference type="Proteomes" id="UP000232323"/>
    </source>
</evidence>
<dbReference type="Proteomes" id="UP000232323">
    <property type="component" value="Unassembled WGS sequence"/>
</dbReference>
<reference evidence="2 3" key="1">
    <citation type="submission" date="2017-08" db="EMBL/GenBank/DDBJ databases">
        <title>Acidophilic green algal genome provides insights into adaptation to an acidic environment.</title>
        <authorList>
            <person name="Hirooka S."/>
            <person name="Hirose Y."/>
            <person name="Kanesaki Y."/>
            <person name="Higuchi S."/>
            <person name="Fujiwara T."/>
            <person name="Onuma R."/>
            <person name="Era A."/>
            <person name="Ohbayashi R."/>
            <person name="Uzuka A."/>
            <person name="Nozaki H."/>
            <person name="Yoshikawa H."/>
            <person name="Miyagishima S.Y."/>
        </authorList>
    </citation>
    <scope>NUCLEOTIDE SEQUENCE [LARGE SCALE GENOMIC DNA]</scope>
    <source>
        <strain evidence="2 3">NIES-2499</strain>
    </source>
</reference>
<keyword evidence="3" id="KW-1185">Reference proteome</keyword>